<keyword evidence="3" id="KW-1185">Reference proteome</keyword>
<sequence>MPLSLVSADIVSVVTDVCVRTAGPAARRLPGVHAKLCHQGFASDSWEDRAVPSLFAAYLRVYEPLTAFDRSRQAYWRRYVEQGRAVAPVEGPGRQLTSVIEALGAGWTRLPDLPDEAYVLEADDTLLVCPWNLRIRVAEAALNARDGVPPVLADAFVPPVLAGKAKAVVDDWRSGARVLEHGVPRVHEQIATWGVPLRWFVLFEPAERHQVTEPGRRALRYRTEISKARRRSSRALAVLRKSVGAAPITEAVEEAARWLEEFHPRSVVELDYGGLVSLLSDETLAADDSPELVAAGLAGLSRGEAEEASSAYDKLVARWRAVQLLERCN</sequence>
<dbReference type="Proteomes" id="UP000000235">
    <property type="component" value="Chromosome"/>
</dbReference>
<proteinExistence type="predicted"/>
<dbReference type="Pfam" id="PF26312">
    <property type="entry name" value="DUF8083"/>
    <property type="match status" value="1"/>
</dbReference>
<gene>
    <name evidence="2" type="ordered locus">Strop_0160</name>
</gene>
<dbReference type="HOGENOM" id="CLU_929534_0_0_11"/>
<evidence type="ECO:0000259" key="1">
    <source>
        <dbReference type="Pfam" id="PF26312"/>
    </source>
</evidence>
<dbReference type="eggNOG" id="ENOG5032IA4">
    <property type="taxonomic scope" value="Bacteria"/>
</dbReference>
<dbReference type="EMBL" id="CP000667">
    <property type="protein sequence ID" value="ABP52645.1"/>
    <property type="molecule type" value="Genomic_DNA"/>
</dbReference>
<dbReference type="KEGG" id="stp:Strop_0160"/>
<dbReference type="AlphaFoldDB" id="A4X195"/>
<organism evidence="2 3">
    <name type="scientific">Salinispora tropica (strain ATCC BAA-916 / DSM 44818 / JCM 13857 / NBRC 105044 / CNB-440)</name>
    <dbReference type="NCBI Taxonomy" id="369723"/>
    <lineage>
        <taxon>Bacteria</taxon>
        <taxon>Bacillati</taxon>
        <taxon>Actinomycetota</taxon>
        <taxon>Actinomycetes</taxon>
        <taxon>Micromonosporales</taxon>
        <taxon>Micromonosporaceae</taxon>
        <taxon>Salinispora</taxon>
    </lineage>
</organism>
<protein>
    <recommendedName>
        <fullName evidence="1">DUF8083 domain-containing protein</fullName>
    </recommendedName>
</protein>
<reference evidence="3" key="1">
    <citation type="journal article" date="2007" name="Proc. Natl. Acad. Sci. U.S.A.">
        <title>Genome sequencing reveals complex secondary metabolome in the marine actinomycete Salinispora tropica.</title>
        <authorList>
            <person name="Udwary D.W."/>
            <person name="Zeigler L."/>
            <person name="Asolkar R.N."/>
            <person name="Singan V."/>
            <person name="Lapidus A."/>
            <person name="Fenical W."/>
            <person name="Jensen P.R."/>
            <person name="Moore B.S."/>
        </authorList>
    </citation>
    <scope>NUCLEOTIDE SEQUENCE [LARGE SCALE GENOMIC DNA]</scope>
    <source>
        <strain evidence="3">ATCC BAA-916 / DSM 44818 / CNB-440</strain>
    </source>
</reference>
<dbReference type="InterPro" id="IPR058396">
    <property type="entry name" value="DUF8083"/>
</dbReference>
<name>A4X195_SALTO</name>
<accession>A4X195</accession>
<feature type="domain" description="DUF8083" evidence="1">
    <location>
        <begin position="55"/>
        <end position="326"/>
    </location>
</feature>
<evidence type="ECO:0000313" key="2">
    <source>
        <dbReference type="EMBL" id="ABP52645.1"/>
    </source>
</evidence>
<dbReference type="STRING" id="369723.Strop_0160"/>
<evidence type="ECO:0000313" key="3">
    <source>
        <dbReference type="Proteomes" id="UP000000235"/>
    </source>
</evidence>